<evidence type="ECO:0000313" key="3">
    <source>
        <dbReference type="EMBL" id="KGO79038.1"/>
    </source>
</evidence>
<dbReference type="InterPro" id="IPR004143">
    <property type="entry name" value="BPL_LPL_catalytic"/>
</dbReference>
<gene>
    <name evidence="3" type="ORF">Q763_15105</name>
</gene>
<dbReference type="PROSITE" id="PS51733">
    <property type="entry name" value="BPL_LPL_CATALYTIC"/>
    <property type="match status" value="1"/>
</dbReference>
<name>A0A0A2LIM4_9FLAO</name>
<evidence type="ECO:0000256" key="1">
    <source>
        <dbReference type="ARBA" id="ARBA00022598"/>
    </source>
</evidence>
<dbReference type="AlphaFoldDB" id="A0A0A2LIM4"/>
<reference evidence="3 4" key="1">
    <citation type="submission" date="2013-09" db="EMBL/GenBank/DDBJ databases">
        <authorList>
            <person name="Zeng Z."/>
            <person name="Chen C."/>
        </authorList>
    </citation>
    <scope>NUCLEOTIDE SEQUENCE [LARGE SCALE GENOMIC DNA]</scope>
    <source>
        <strain evidence="3 4">F44-8</strain>
    </source>
</reference>
<comment type="caution">
    <text evidence="3">The sequence shown here is derived from an EMBL/GenBank/DDBJ whole genome shotgun (WGS) entry which is preliminary data.</text>
</comment>
<dbReference type="EMBL" id="JRLV01000021">
    <property type="protein sequence ID" value="KGO79038.1"/>
    <property type="molecule type" value="Genomic_DNA"/>
</dbReference>
<organism evidence="3 4">
    <name type="scientific">Flavobacterium beibuense F44-8</name>
    <dbReference type="NCBI Taxonomy" id="1406840"/>
    <lineage>
        <taxon>Bacteria</taxon>
        <taxon>Pseudomonadati</taxon>
        <taxon>Bacteroidota</taxon>
        <taxon>Flavobacteriia</taxon>
        <taxon>Flavobacteriales</taxon>
        <taxon>Flavobacteriaceae</taxon>
        <taxon>Flavobacterium</taxon>
    </lineage>
</organism>
<dbReference type="Gene3D" id="3.30.930.10">
    <property type="entry name" value="Bira Bifunctional Protein, Domain 2"/>
    <property type="match status" value="1"/>
</dbReference>
<evidence type="ECO:0000313" key="4">
    <source>
        <dbReference type="Proteomes" id="UP000030129"/>
    </source>
</evidence>
<dbReference type="InterPro" id="IPR045864">
    <property type="entry name" value="aa-tRNA-synth_II/BPL/LPL"/>
</dbReference>
<dbReference type="Pfam" id="PF03099">
    <property type="entry name" value="BPL_LplA_LipB"/>
    <property type="match status" value="1"/>
</dbReference>
<dbReference type="NCBIfam" id="TIGR00121">
    <property type="entry name" value="birA_ligase"/>
    <property type="match status" value="1"/>
</dbReference>
<dbReference type="InterPro" id="IPR004408">
    <property type="entry name" value="Biotin_CoA_COase_ligase"/>
</dbReference>
<dbReference type="eggNOG" id="COG0340">
    <property type="taxonomic scope" value="Bacteria"/>
</dbReference>
<dbReference type="GO" id="GO:0005737">
    <property type="term" value="C:cytoplasm"/>
    <property type="evidence" value="ECO:0007669"/>
    <property type="project" value="TreeGrafter"/>
</dbReference>
<dbReference type="STRING" id="1406840.Q763_15105"/>
<dbReference type="Proteomes" id="UP000030129">
    <property type="component" value="Unassembled WGS sequence"/>
</dbReference>
<accession>A0A0A2LIM4</accession>
<protein>
    <submittedName>
        <fullName evidence="3">Biotin--acetyl-CoA-carboxylase ligase</fullName>
    </submittedName>
</protein>
<sequence length="242" mass="26607">MNIIKLSAIASTNDYLKSLSTTQYLENFTIVVAEHQTAGKGQMGAKWDVQPGKNLTFSVLVKDLLLGINEIFNLNAAVAVSIIEALEENNVKELAIKWPNDILAGNKKIGGVLIENSIKNNGEIFSIVGIGLNVNQADFEGLPKASSVAVATGYEHDKTVLLKAIVENLQRNVAALLHKNAAPIWTKYHKKLYKKGVPMPFEKDGQRFMGIIQDVNSSGNLLLLLEDDTVAEFKIKELQMLY</sequence>
<dbReference type="PANTHER" id="PTHR12835:SF5">
    <property type="entry name" value="BIOTIN--PROTEIN LIGASE"/>
    <property type="match status" value="1"/>
</dbReference>
<dbReference type="RefSeq" id="WP_035135712.1">
    <property type="nucleotide sequence ID" value="NZ_JRLV01000021.1"/>
</dbReference>
<dbReference type="PANTHER" id="PTHR12835">
    <property type="entry name" value="BIOTIN PROTEIN LIGASE"/>
    <property type="match status" value="1"/>
</dbReference>
<dbReference type="CDD" id="cd16442">
    <property type="entry name" value="BPL"/>
    <property type="match status" value="1"/>
</dbReference>
<keyword evidence="1 3" id="KW-0436">Ligase</keyword>
<dbReference type="GO" id="GO:0004077">
    <property type="term" value="F:biotin--[biotin carboxyl-carrier protein] ligase activity"/>
    <property type="evidence" value="ECO:0007669"/>
    <property type="project" value="InterPro"/>
</dbReference>
<dbReference type="SUPFAM" id="SSF55681">
    <property type="entry name" value="Class II aaRS and biotin synthetases"/>
    <property type="match status" value="1"/>
</dbReference>
<feature type="domain" description="BPL/LPL catalytic" evidence="2">
    <location>
        <begin position="1"/>
        <end position="177"/>
    </location>
</feature>
<evidence type="ECO:0000259" key="2">
    <source>
        <dbReference type="PROSITE" id="PS51733"/>
    </source>
</evidence>
<keyword evidence="4" id="KW-1185">Reference proteome</keyword>
<proteinExistence type="predicted"/>